<evidence type="ECO:0000259" key="7">
    <source>
        <dbReference type="Pfam" id="PF07005"/>
    </source>
</evidence>
<feature type="domain" description="Four-carbon acid sugar kinase nucleotide binding" evidence="8">
    <location>
        <begin position="203"/>
        <end position="354"/>
    </location>
</feature>
<evidence type="ECO:0000313" key="10">
    <source>
        <dbReference type="Proteomes" id="UP001604282"/>
    </source>
</evidence>
<dbReference type="GO" id="GO:0016301">
    <property type="term" value="F:kinase activity"/>
    <property type="evidence" value="ECO:0007669"/>
    <property type="project" value="UniProtKB-KW"/>
</dbReference>
<keyword evidence="2 9" id="KW-0808">Transferase</keyword>
<keyword evidence="4 9" id="KW-0418">Kinase</keyword>
<dbReference type="EMBL" id="JBICZW010000021">
    <property type="protein sequence ID" value="MFG3192626.1"/>
    <property type="molecule type" value="Genomic_DNA"/>
</dbReference>
<accession>A0ABW7BYP1</accession>
<feature type="domain" description="Four-carbon acid sugar kinase N-terminal" evidence="7">
    <location>
        <begin position="12"/>
        <end position="180"/>
    </location>
</feature>
<dbReference type="EC" id="2.7.1.-" evidence="9"/>
<organism evidence="9 10">
    <name type="scientific">Streptomyces omiyaensis</name>
    <dbReference type="NCBI Taxonomy" id="68247"/>
    <lineage>
        <taxon>Bacteria</taxon>
        <taxon>Bacillati</taxon>
        <taxon>Actinomycetota</taxon>
        <taxon>Actinomycetes</taxon>
        <taxon>Kitasatosporales</taxon>
        <taxon>Streptomycetaceae</taxon>
        <taxon>Streptomyces</taxon>
    </lineage>
</organism>
<dbReference type="SUPFAM" id="SSF142764">
    <property type="entry name" value="YgbK-like"/>
    <property type="match status" value="1"/>
</dbReference>
<evidence type="ECO:0000313" key="9">
    <source>
        <dbReference type="EMBL" id="MFG3192626.1"/>
    </source>
</evidence>
<dbReference type="InterPro" id="IPR042213">
    <property type="entry name" value="NBD_C_sf"/>
</dbReference>
<evidence type="ECO:0000256" key="1">
    <source>
        <dbReference type="ARBA" id="ARBA00005715"/>
    </source>
</evidence>
<name>A0ABW7BYP1_9ACTN</name>
<dbReference type="RefSeq" id="WP_392884274.1">
    <property type="nucleotide sequence ID" value="NZ_JBICZW010000021.1"/>
</dbReference>
<dbReference type="Proteomes" id="UP001604282">
    <property type="component" value="Unassembled WGS sequence"/>
</dbReference>
<protein>
    <submittedName>
        <fullName evidence="9">Four-carbon acid sugar kinase family protein</fullName>
        <ecNumber evidence="9">2.7.1.-</ecNumber>
    </submittedName>
</protein>
<dbReference type="Gene3D" id="3.40.980.20">
    <property type="entry name" value="Four-carbon acid sugar kinase, nucleotide binding domain"/>
    <property type="match status" value="1"/>
</dbReference>
<dbReference type="InterPro" id="IPR010737">
    <property type="entry name" value="4-carb_acid_sugar_kinase_N"/>
</dbReference>
<dbReference type="Pfam" id="PF17042">
    <property type="entry name" value="NBD_C"/>
    <property type="match status" value="1"/>
</dbReference>
<gene>
    <name evidence="9" type="ORF">ACGFYS_27220</name>
</gene>
<comment type="similarity">
    <text evidence="1">Belongs to the four-carbon acid sugar kinase family.</text>
</comment>
<evidence type="ECO:0000259" key="8">
    <source>
        <dbReference type="Pfam" id="PF17042"/>
    </source>
</evidence>
<sequence>MPVAPPVVPPRVAVLAVDLGSRLLDEAGAARRTREAARALSGAGLLLKTVDSTLRGHVAAELHAAREGSGRRAVVIAPAFPAEGRTTLEGVQYVRGVRVDESEFARDPAHPVRTADLARLLPDAVPVAPGRTGLLPELLARGGLFACSAATDADLDRIVAAVPDHRAVLWVGSPGLAAALARHHALPGSAGPAGELPLARRPLTVVGSANPATRRQLALLAAEPGAVCADTAGAVGTAARLLAADAPVRILHTPHERRPGPAGSTRLLAASVAELAGRAPFDGLVLTGGETAEAVLRALGAHGIDLHDEPEPGVARGTLTGPAGVPRGTLTGPAGVPRVPVVVKAGGFGDERALLRLHALLTGHPARARGGRGGGHASR</sequence>
<dbReference type="InterPro" id="IPR037051">
    <property type="entry name" value="4-carb_acid_sugar_kinase_N_sf"/>
</dbReference>
<evidence type="ECO:0000256" key="5">
    <source>
        <dbReference type="ARBA" id="ARBA00022840"/>
    </source>
</evidence>
<evidence type="ECO:0000256" key="3">
    <source>
        <dbReference type="ARBA" id="ARBA00022741"/>
    </source>
</evidence>
<dbReference type="InterPro" id="IPR031475">
    <property type="entry name" value="NBD_C"/>
</dbReference>
<keyword evidence="5" id="KW-0067">ATP-binding</keyword>
<keyword evidence="6" id="KW-0119">Carbohydrate metabolism</keyword>
<evidence type="ECO:0000256" key="4">
    <source>
        <dbReference type="ARBA" id="ARBA00022777"/>
    </source>
</evidence>
<evidence type="ECO:0000256" key="2">
    <source>
        <dbReference type="ARBA" id="ARBA00022679"/>
    </source>
</evidence>
<dbReference type="Gene3D" id="3.40.50.10840">
    <property type="entry name" value="Putative sugar-binding, N-terminal domain"/>
    <property type="match status" value="1"/>
</dbReference>
<dbReference type="Pfam" id="PF07005">
    <property type="entry name" value="SBD_N"/>
    <property type="match status" value="1"/>
</dbReference>
<evidence type="ECO:0000256" key="6">
    <source>
        <dbReference type="ARBA" id="ARBA00023277"/>
    </source>
</evidence>
<comment type="caution">
    <text evidence="9">The sequence shown here is derived from an EMBL/GenBank/DDBJ whole genome shotgun (WGS) entry which is preliminary data.</text>
</comment>
<keyword evidence="10" id="KW-1185">Reference proteome</keyword>
<proteinExistence type="inferred from homology"/>
<reference evidence="9 10" key="1">
    <citation type="submission" date="2024-10" db="EMBL/GenBank/DDBJ databases">
        <title>The Natural Products Discovery Center: Release of the First 8490 Sequenced Strains for Exploring Actinobacteria Biosynthetic Diversity.</title>
        <authorList>
            <person name="Kalkreuter E."/>
            <person name="Kautsar S.A."/>
            <person name="Yang D."/>
            <person name="Bader C.D."/>
            <person name="Teijaro C.N."/>
            <person name="Fluegel L."/>
            <person name="Davis C.M."/>
            <person name="Simpson J.R."/>
            <person name="Lauterbach L."/>
            <person name="Steele A.D."/>
            <person name="Gui C."/>
            <person name="Meng S."/>
            <person name="Li G."/>
            <person name="Viehrig K."/>
            <person name="Ye F."/>
            <person name="Su P."/>
            <person name="Kiefer A.F."/>
            <person name="Nichols A."/>
            <person name="Cepeda A.J."/>
            <person name="Yan W."/>
            <person name="Fan B."/>
            <person name="Jiang Y."/>
            <person name="Adhikari A."/>
            <person name="Zheng C.-J."/>
            <person name="Schuster L."/>
            <person name="Cowan T.M."/>
            <person name="Smanski M.J."/>
            <person name="Chevrette M.G."/>
            <person name="De Carvalho L.P.S."/>
            <person name="Shen B."/>
        </authorList>
    </citation>
    <scope>NUCLEOTIDE SEQUENCE [LARGE SCALE GENOMIC DNA]</scope>
    <source>
        <strain evidence="9 10">NPDC048229</strain>
    </source>
</reference>
<keyword evidence="3" id="KW-0547">Nucleotide-binding</keyword>